<sequence>MAAASASLERQNENLPSVLQLITMDATSLFRRPIRQTSEKNGVRLYPYREIKAYPIISKRVGLFRIRFEKCIPGSAIGI</sequence>
<name>A0AAV1S5S9_9ROSI</name>
<reference evidence="1 2" key="1">
    <citation type="submission" date="2024-01" db="EMBL/GenBank/DDBJ databases">
        <authorList>
            <person name="Waweru B."/>
        </authorList>
    </citation>
    <scope>NUCLEOTIDE SEQUENCE [LARGE SCALE GENOMIC DNA]</scope>
</reference>
<accession>A0AAV1S5S9</accession>
<keyword evidence="2" id="KW-1185">Reference proteome</keyword>
<protein>
    <submittedName>
        <fullName evidence="1">Uncharacterized protein</fullName>
    </submittedName>
</protein>
<dbReference type="EMBL" id="CAWUPB010001173">
    <property type="protein sequence ID" value="CAK7346290.1"/>
    <property type="molecule type" value="Genomic_DNA"/>
</dbReference>
<gene>
    <name evidence="1" type="ORF">DCAF_LOCUS18963</name>
</gene>
<evidence type="ECO:0000313" key="1">
    <source>
        <dbReference type="EMBL" id="CAK7346290.1"/>
    </source>
</evidence>
<dbReference type="AlphaFoldDB" id="A0AAV1S5S9"/>
<dbReference type="Proteomes" id="UP001314170">
    <property type="component" value="Unassembled WGS sequence"/>
</dbReference>
<organism evidence="1 2">
    <name type="scientific">Dovyalis caffra</name>
    <dbReference type="NCBI Taxonomy" id="77055"/>
    <lineage>
        <taxon>Eukaryota</taxon>
        <taxon>Viridiplantae</taxon>
        <taxon>Streptophyta</taxon>
        <taxon>Embryophyta</taxon>
        <taxon>Tracheophyta</taxon>
        <taxon>Spermatophyta</taxon>
        <taxon>Magnoliopsida</taxon>
        <taxon>eudicotyledons</taxon>
        <taxon>Gunneridae</taxon>
        <taxon>Pentapetalae</taxon>
        <taxon>rosids</taxon>
        <taxon>fabids</taxon>
        <taxon>Malpighiales</taxon>
        <taxon>Salicaceae</taxon>
        <taxon>Flacourtieae</taxon>
        <taxon>Dovyalis</taxon>
    </lineage>
</organism>
<comment type="caution">
    <text evidence="1">The sequence shown here is derived from an EMBL/GenBank/DDBJ whole genome shotgun (WGS) entry which is preliminary data.</text>
</comment>
<evidence type="ECO:0000313" key="2">
    <source>
        <dbReference type="Proteomes" id="UP001314170"/>
    </source>
</evidence>
<proteinExistence type="predicted"/>